<dbReference type="AlphaFoldDB" id="A0A0K2T964"/>
<name>A0A0K2T964_LEPSM</name>
<sequence>MISIMTLWVIGSDGSVMPPIFFEPKERVYTNRYCELLSE</sequence>
<dbReference type="EMBL" id="HACA01004756">
    <property type="protein sequence ID" value="CDW22117.1"/>
    <property type="molecule type" value="Transcribed_RNA"/>
</dbReference>
<reference evidence="1" key="1">
    <citation type="submission" date="2014-05" db="EMBL/GenBank/DDBJ databases">
        <authorList>
            <person name="Chronopoulou M."/>
        </authorList>
    </citation>
    <scope>NUCLEOTIDE SEQUENCE</scope>
    <source>
        <tissue evidence="1">Whole organism</tissue>
    </source>
</reference>
<proteinExistence type="predicted"/>
<protein>
    <submittedName>
        <fullName evidence="1">Uncharacterized protein</fullName>
    </submittedName>
</protein>
<evidence type="ECO:0000313" key="1">
    <source>
        <dbReference type="EMBL" id="CDW22117.1"/>
    </source>
</evidence>
<accession>A0A0K2T964</accession>
<organism evidence="1">
    <name type="scientific">Lepeophtheirus salmonis</name>
    <name type="common">Salmon louse</name>
    <name type="synonym">Caligus salmonis</name>
    <dbReference type="NCBI Taxonomy" id="72036"/>
    <lineage>
        <taxon>Eukaryota</taxon>
        <taxon>Metazoa</taxon>
        <taxon>Ecdysozoa</taxon>
        <taxon>Arthropoda</taxon>
        <taxon>Crustacea</taxon>
        <taxon>Multicrustacea</taxon>
        <taxon>Hexanauplia</taxon>
        <taxon>Copepoda</taxon>
        <taxon>Siphonostomatoida</taxon>
        <taxon>Caligidae</taxon>
        <taxon>Lepeophtheirus</taxon>
    </lineage>
</organism>